<dbReference type="OMA" id="PGAMVYD"/>
<dbReference type="VEuPathDB" id="TriTrypDB:Lsey_0007_0300"/>
<evidence type="ECO:0000256" key="1">
    <source>
        <dbReference type="SAM" id="SignalP"/>
    </source>
</evidence>
<feature type="chain" id="PRO_5005857160" evidence="1">
    <location>
        <begin position="24"/>
        <end position="394"/>
    </location>
</feature>
<name>A0A0N0P958_LEPSE</name>
<sequence length="394" mass="42676">MLRRTSLVQLRVLCLTMLPDGGALTPALKQLGYTPYSLRSSFQQGHASTHPIEWSKLLDGTTQTLPPKLLADYDSVVGPPGAMLYTTLLRQAPQYTKVILVEEADKDRWAEDYEAYMSRLQKAARRASKNRISKAFQNMLAKMVVGGAVSGVASAPLSSSAAAVGGMGTSTAATGLGHSHMTASSVDLRRSFAAEAEAMKGEPGRKSSPSATAMRADAFASAAEKAGKTDESDADVGLRHPRAIALQLYEESAKISIPSSQLLVYRYGDGWEPLCSFLEKAVPNTPFPEYDDGLRVLGSLQERIEYAYTLQYIIGGICAMCLLITVAPRCTAVTQFVKDIYTDYQMAFGPDSDEAVLKTTTITDATAVDRESDAARFEEEWRKRGGSVTRTKGE</sequence>
<protein>
    <submittedName>
        <fullName evidence="2">Uncharacterized protein</fullName>
    </submittedName>
</protein>
<dbReference type="Proteomes" id="UP000038009">
    <property type="component" value="Unassembled WGS sequence"/>
</dbReference>
<dbReference type="Pfam" id="PF17784">
    <property type="entry name" value="Sulfotransfer_4"/>
    <property type="match status" value="2"/>
</dbReference>
<reference evidence="2 3" key="1">
    <citation type="journal article" date="2015" name="PLoS Pathog.">
        <title>Leptomonas seymouri: Adaptations to the Dixenous Life Cycle Analyzed by Genome Sequencing, Transcriptome Profiling and Co-infection with Leishmania donovani.</title>
        <authorList>
            <person name="Kraeva N."/>
            <person name="Butenko A."/>
            <person name="Hlavacova J."/>
            <person name="Kostygov A."/>
            <person name="Myskova J."/>
            <person name="Grybchuk D."/>
            <person name="Lestinova T."/>
            <person name="Votypka J."/>
            <person name="Volf P."/>
            <person name="Opperdoes F."/>
            <person name="Flegontov P."/>
            <person name="Lukes J."/>
            <person name="Yurchenko V."/>
        </authorList>
    </citation>
    <scope>NUCLEOTIDE SEQUENCE [LARGE SCALE GENOMIC DNA]</scope>
    <source>
        <strain evidence="2 3">ATCC 30220</strain>
    </source>
</reference>
<proteinExistence type="predicted"/>
<gene>
    <name evidence="2" type="ORF">ABL78_0544</name>
</gene>
<dbReference type="InterPro" id="IPR040632">
    <property type="entry name" value="Sulfotransfer_4"/>
</dbReference>
<dbReference type="OrthoDB" id="272681at2759"/>
<dbReference type="PANTHER" id="PTHR36978:SF4">
    <property type="entry name" value="P-LOOP CONTAINING NUCLEOSIDE TRIPHOSPHATE HYDROLASE PROTEIN"/>
    <property type="match status" value="1"/>
</dbReference>
<accession>A0A0N0P958</accession>
<dbReference type="EMBL" id="LJSK01000007">
    <property type="protein sequence ID" value="KPI90317.1"/>
    <property type="molecule type" value="Genomic_DNA"/>
</dbReference>
<comment type="caution">
    <text evidence="2">The sequence shown here is derived from an EMBL/GenBank/DDBJ whole genome shotgun (WGS) entry which is preliminary data.</text>
</comment>
<feature type="signal peptide" evidence="1">
    <location>
        <begin position="1"/>
        <end position="23"/>
    </location>
</feature>
<dbReference type="PANTHER" id="PTHR36978">
    <property type="entry name" value="P-LOOP CONTAINING NUCLEOTIDE TRIPHOSPHATE HYDROLASE"/>
    <property type="match status" value="1"/>
</dbReference>
<dbReference type="InterPro" id="IPR027417">
    <property type="entry name" value="P-loop_NTPase"/>
</dbReference>
<dbReference type="AlphaFoldDB" id="A0A0N0P958"/>
<keyword evidence="1" id="KW-0732">Signal</keyword>
<evidence type="ECO:0000313" key="3">
    <source>
        <dbReference type="Proteomes" id="UP000038009"/>
    </source>
</evidence>
<organism evidence="2 3">
    <name type="scientific">Leptomonas seymouri</name>
    <dbReference type="NCBI Taxonomy" id="5684"/>
    <lineage>
        <taxon>Eukaryota</taxon>
        <taxon>Discoba</taxon>
        <taxon>Euglenozoa</taxon>
        <taxon>Kinetoplastea</taxon>
        <taxon>Metakinetoplastina</taxon>
        <taxon>Trypanosomatida</taxon>
        <taxon>Trypanosomatidae</taxon>
        <taxon>Leishmaniinae</taxon>
        <taxon>Leptomonas</taxon>
    </lineage>
</organism>
<evidence type="ECO:0000313" key="2">
    <source>
        <dbReference type="EMBL" id="KPI90317.1"/>
    </source>
</evidence>
<keyword evidence="3" id="KW-1185">Reference proteome</keyword>
<dbReference type="Gene3D" id="3.40.50.300">
    <property type="entry name" value="P-loop containing nucleotide triphosphate hydrolases"/>
    <property type="match status" value="2"/>
</dbReference>